<evidence type="ECO:0000256" key="4">
    <source>
        <dbReference type="SAM" id="MobiDB-lite"/>
    </source>
</evidence>
<dbReference type="AlphaFoldDB" id="A0A9Q1ICH7"/>
<feature type="region of interest" description="Disordered" evidence="4">
    <location>
        <begin position="407"/>
        <end position="427"/>
    </location>
</feature>
<feature type="compositionally biased region" description="Polar residues" evidence="4">
    <location>
        <begin position="299"/>
        <end position="311"/>
    </location>
</feature>
<dbReference type="GO" id="GO:0004860">
    <property type="term" value="F:protein kinase inhibitor activity"/>
    <property type="evidence" value="ECO:0007669"/>
    <property type="project" value="TreeGrafter"/>
</dbReference>
<dbReference type="Pfam" id="PF05276">
    <property type="entry name" value="SH3BP5"/>
    <property type="match status" value="1"/>
</dbReference>
<dbReference type="InterPro" id="IPR007940">
    <property type="entry name" value="SH3BP5"/>
</dbReference>
<feature type="region of interest" description="Disordered" evidence="4">
    <location>
        <begin position="355"/>
        <end position="393"/>
    </location>
</feature>
<feature type="compositionally biased region" description="Basic and acidic residues" evidence="4">
    <location>
        <begin position="368"/>
        <end position="377"/>
    </location>
</feature>
<reference evidence="5" key="1">
    <citation type="journal article" date="2023" name="Science">
        <title>Genome structures resolve the early diversification of teleost fishes.</title>
        <authorList>
            <person name="Parey E."/>
            <person name="Louis A."/>
            <person name="Montfort J."/>
            <person name="Bouchez O."/>
            <person name="Roques C."/>
            <person name="Iampietro C."/>
            <person name="Lluch J."/>
            <person name="Castinel A."/>
            <person name="Donnadieu C."/>
            <person name="Desvignes T."/>
            <person name="Floi Bucao C."/>
            <person name="Jouanno E."/>
            <person name="Wen M."/>
            <person name="Mejri S."/>
            <person name="Dirks R."/>
            <person name="Jansen H."/>
            <person name="Henkel C."/>
            <person name="Chen W.J."/>
            <person name="Zahm M."/>
            <person name="Cabau C."/>
            <person name="Klopp C."/>
            <person name="Thompson A.W."/>
            <person name="Robinson-Rechavi M."/>
            <person name="Braasch I."/>
            <person name="Lecointre G."/>
            <person name="Bobe J."/>
            <person name="Postlethwait J.H."/>
            <person name="Berthelot C."/>
            <person name="Roest Crollius H."/>
            <person name="Guiguen Y."/>
        </authorList>
    </citation>
    <scope>NUCLEOTIDE SEQUENCE</scope>
    <source>
        <strain evidence="5">WJC10195</strain>
    </source>
</reference>
<feature type="compositionally biased region" description="Low complexity" evidence="4">
    <location>
        <begin position="320"/>
        <end position="334"/>
    </location>
</feature>
<evidence type="ECO:0000256" key="1">
    <source>
        <dbReference type="ARBA" id="ARBA00007796"/>
    </source>
</evidence>
<name>A0A9Q1ICH7_SYNKA</name>
<comment type="subcellular location">
    <subcellularLocation>
        <location evidence="3">Cytoplasm</location>
    </subcellularLocation>
    <text evidence="3">Colocalizes with RAB11A on cytoplasmic vesicle membranes.</text>
</comment>
<feature type="compositionally biased region" description="Acidic residues" evidence="4">
    <location>
        <begin position="12"/>
        <end position="22"/>
    </location>
</feature>
<dbReference type="Proteomes" id="UP001152622">
    <property type="component" value="Chromosome 21"/>
</dbReference>
<evidence type="ECO:0000313" key="6">
    <source>
        <dbReference type="Proteomes" id="UP001152622"/>
    </source>
</evidence>
<evidence type="ECO:0000313" key="5">
    <source>
        <dbReference type="EMBL" id="KAJ8334591.1"/>
    </source>
</evidence>
<feature type="region of interest" description="Disordered" evidence="4">
    <location>
        <begin position="284"/>
        <end position="334"/>
    </location>
</feature>
<dbReference type="GO" id="GO:0017124">
    <property type="term" value="F:SH3 domain binding"/>
    <property type="evidence" value="ECO:0007669"/>
    <property type="project" value="UniProtKB-UniRule"/>
</dbReference>
<gene>
    <name evidence="5" type="ORF">SKAU_G00402300</name>
</gene>
<comment type="function">
    <text evidence="3">Functions as guanine nucleotide exchange factor (GEF) for RAB11A.</text>
</comment>
<comment type="subunit">
    <text evidence="3">Interacts with GDP-bound and nucleotide-free forms of RAB11A.</text>
</comment>
<feature type="region of interest" description="Disordered" evidence="4">
    <location>
        <begin position="238"/>
        <end position="258"/>
    </location>
</feature>
<keyword evidence="3" id="KW-0344">Guanine-nucleotide releasing factor</keyword>
<keyword evidence="3" id="KW-0963">Cytoplasm</keyword>
<feature type="region of interest" description="Disordered" evidence="4">
    <location>
        <begin position="1"/>
        <end position="38"/>
    </location>
</feature>
<dbReference type="GO" id="GO:0035556">
    <property type="term" value="P:intracellular signal transduction"/>
    <property type="evidence" value="ECO:0007669"/>
    <property type="project" value="UniProtKB-UniRule"/>
</dbReference>
<evidence type="ECO:0000256" key="3">
    <source>
        <dbReference type="RuleBase" id="RU369054"/>
    </source>
</evidence>
<dbReference type="GO" id="GO:0005085">
    <property type="term" value="F:guanyl-nucleotide exchange factor activity"/>
    <property type="evidence" value="ECO:0007669"/>
    <property type="project" value="UniProtKB-UniRule"/>
</dbReference>
<keyword evidence="2 3" id="KW-0175">Coiled coil</keyword>
<dbReference type="PANTHER" id="PTHR19423">
    <property type="entry name" value="SH3 DOMAIN-BINDING PROTEIN 5"/>
    <property type="match status" value="1"/>
</dbReference>
<dbReference type="OrthoDB" id="446789at2759"/>
<feature type="compositionally biased region" description="Basic and acidic residues" evidence="4">
    <location>
        <begin position="1"/>
        <end position="11"/>
    </location>
</feature>
<protein>
    <recommendedName>
        <fullName evidence="3">SH3 domain-binding protein 5</fullName>
        <shortName evidence="3">SH3BP-5</shortName>
    </recommendedName>
</protein>
<proteinExistence type="inferred from homology"/>
<keyword evidence="6" id="KW-1185">Reference proteome</keyword>
<feature type="compositionally biased region" description="Basic and acidic residues" evidence="4">
    <location>
        <begin position="23"/>
        <end position="32"/>
    </location>
</feature>
<comment type="domain">
    <text evidence="3">The N-terminal half of the protein mediates interaction with RAB11A and functions as guanine nucleotide exchange factor. Four long alpha-helices (interrupted by a central kink) assemble into coiled coils, giving rise to a 'V' shape.</text>
</comment>
<organism evidence="5 6">
    <name type="scientific">Synaphobranchus kaupii</name>
    <name type="common">Kaup's arrowtooth eel</name>
    <dbReference type="NCBI Taxonomy" id="118154"/>
    <lineage>
        <taxon>Eukaryota</taxon>
        <taxon>Metazoa</taxon>
        <taxon>Chordata</taxon>
        <taxon>Craniata</taxon>
        <taxon>Vertebrata</taxon>
        <taxon>Euteleostomi</taxon>
        <taxon>Actinopterygii</taxon>
        <taxon>Neopterygii</taxon>
        <taxon>Teleostei</taxon>
        <taxon>Anguilliformes</taxon>
        <taxon>Synaphobranchidae</taxon>
        <taxon>Synaphobranchus</taxon>
    </lineage>
</organism>
<dbReference type="EMBL" id="JAINUF010000021">
    <property type="protein sequence ID" value="KAJ8334591.1"/>
    <property type="molecule type" value="Genomic_DNA"/>
</dbReference>
<sequence length="480" mass="53364">MDSLEKGNKSDEDSEMPEEEEVDPRIQGELEKLNQSTDDINRWETELEDVRQRFRAVLVEATVKLDEVVKKIGKPVEDSKPYWEARRVARQAQLEAQKATQDYQRAVEVLRVAKETISLAEERLLEEDSRQFDSAWQEMLNHATQRVMEAEQTKVRSELVHSETAAKYDTAVGHMKQLEKKLKRTINKSRPYFELKAKYYLELEQLKKKVDERQVKLTLAKGGYRTALRNLETISDEIHQRRRSSAMGPRGRGVGSECDSIAGDDIANFKMESDGISMVSVSFEDENCNGGASGEDSETQSTYSVSPSLTAGPQDPPHPCSSSPSSPSSPLPGSLDIPGPVSLCSFSHLSPVLGPRSECSGASSPECDLERGDRAEGAEGEQDVAVNAAAKKRTNLESRFGQLSLEQAASSERDTFAATQRPPPAPAHLPPALLVNGIDGSLPTEDKLRQRREMIVNGVRKTRWCFTAQLDKVPAKSREH</sequence>
<accession>A0A9Q1ICH7</accession>
<evidence type="ECO:0000256" key="2">
    <source>
        <dbReference type="ARBA" id="ARBA00023054"/>
    </source>
</evidence>
<dbReference type="PANTHER" id="PTHR19423:SF4">
    <property type="entry name" value="SH3 DOMAIN-BINDING PROTEIN 5"/>
    <property type="match status" value="1"/>
</dbReference>
<comment type="caution">
    <text evidence="5">The sequence shown here is derived from an EMBL/GenBank/DDBJ whole genome shotgun (WGS) entry which is preliminary data.</text>
</comment>
<dbReference type="GO" id="GO:0005737">
    <property type="term" value="C:cytoplasm"/>
    <property type="evidence" value="ECO:0007669"/>
    <property type="project" value="UniProtKB-SubCell"/>
</dbReference>
<comment type="similarity">
    <text evidence="1 3">Belongs to the SH3BP5 family.</text>
</comment>